<dbReference type="InterPro" id="IPR050640">
    <property type="entry name" value="Bact_2-comp_sensor_kinase"/>
</dbReference>
<keyword evidence="5 12" id="KW-0812">Transmembrane</keyword>
<dbReference type="Proteomes" id="UP000886805">
    <property type="component" value="Unassembled WGS sequence"/>
</dbReference>
<feature type="transmembrane region" description="Helical" evidence="12">
    <location>
        <begin position="266"/>
        <end position="287"/>
    </location>
</feature>
<evidence type="ECO:0000259" key="14">
    <source>
        <dbReference type="Pfam" id="PF06580"/>
    </source>
</evidence>
<evidence type="ECO:0000256" key="9">
    <source>
        <dbReference type="ARBA" id="ARBA00022989"/>
    </source>
</evidence>
<evidence type="ECO:0000313" key="16">
    <source>
        <dbReference type="Proteomes" id="UP000886805"/>
    </source>
</evidence>
<dbReference type="SUPFAM" id="SSF55874">
    <property type="entry name" value="ATPase domain of HSP90 chaperone/DNA topoisomerase II/histidine kinase"/>
    <property type="match status" value="1"/>
</dbReference>
<dbReference type="GO" id="GO:0000155">
    <property type="term" value="F:phosphorelay sensor kinase activity"/>
    <property type="evidence" value="ECO:0007669"/>
    <property type="project" value="InterPro"/>
</dbReference>
<comment type="caution">
    <text evidence="15">The sequence shown here is derived from an EMBL/GenBank/DDBJ whole genome shotgun (WGS) entry which is preliminary data.</text>
</comment>
<dbReference type="PANTHER" id="PTHR34220:SF11">
    <property type="entry name" value="SENSOR PROTEIN KINASE HPTS"/>
    <property type="match status" value="1"/>
</dbReference>
<accession>A0A9D2BD51</accession>
<keyword evidence="10" id="KW-0902">Two-component regulatory system</keyword>
<dbReference type="GO" id="GO:0005886">
    <property type="term" value="C:plasma membrane"/>
    <property type="evidence" value="ECO:0007669"/>
    <property type="project" value="UniProtKB-SubCell"/>
</dbReference>
<keyword evidence="9 12" id="KW-1133">Transmembrane helix</keyword>
<evidence type="ECO:0000259" key="13">
    <source>
        <dbReference type="Pfam" id="PF02518"/>
    </source>
</evidence>
<dbReference type="InterPro" id="IPR036890">
    <property type="entry name" value="HATPase_C_sf"/>
</dbReference>
<keyword evidence="11 12" id="KW-0472">Membrane</keyword>
<keyword evidence="4" id="KW-0808">Transferase</keyword>
<evidence type="ECO:0000256" key="3">
    <source>
        <dbReference type="ARBA" id="ARBA00022553"/>
    </source>
</evidence>
<reference evidence="15" key="2">
    <citation type="submission" date="2021-04" db="EMBL/GenBank/DDBJ databases">
        <authorList>
            <person name="Gilroy R."/>
        </authorList>
    </citation>
    <scope>NUCLEOTIDE SEQUENCE</scope>
    <source>
        <strain evidence="15">ChiSxjej3B15-1167</strain>
    </source>
</reference>
<feature type="domain" description="Signal transduction histidine kinase internal region" evidence="14">
    <location>
        <begin position="310"/>
        <end position="388"/>
    </location>
</feature>
<protein>
    <submittedName>
        <fullName evidence="15">Histidine kinase</fullName>
    </submittedName>
</protein>
<evidence type="ECO:0000256" key="4">
    <source>
        <dbReference type="ARBA" id="ARBA00022679"/>
    </source>
</evidence>
<evidence type="ECO:0000313" key="15">
    <source>
        <dbReference type="EMBL" id="HIX71801.1"/>
    </source>
</evidence>
<keyword evidence="8" id="KW-0067">ATP-binding</keyword>
<feature type="transmembrane region" description="Helical" evidence="12">
    <location>
        <begin position="12"/>
        <end position="34"/>
    </location>
</feature>
<reference evidence="15" key="1">
    <citation type="journal article" date="2021" name="PeerJ">
        <title>Extensive microbial diversity within the chicken gut microbiome revealed by metagenomics and culture.</title>
        <authorList>
            <person name="Gilroy R."/>
            <person name="Ravi A."/>
            <person name="Getino M."/>
            <person name="Pursley I."/>
            <person name="Horton D.L."/>
            <person name="Alikhan N.F."/>
            <person name="Baker D."/>
            <person name="Gharbi K."/>
            <person name="Hall N."/>
            <person name="Watson M."/>
            <person name="Adriaenssens E.M."/>
            <person name="Foster-Nyarko E."/>
            <person name="Jarju S."/>
            <person name="Secka A."/>
            <person name="Antonio M."/>
            <person name="Oren A."/>
            <person name="Chaudhuri R.R."/>
            <person name="La Ragione R."/>
            <person name="Hildebrand F."/>
            <person name="Pallen M.J."/>
        </authorList>
    </citation>
    <scope>NUCLEOTIDE SEQUENCE</scope>
    <source>
        <strain evidence="15">ChiSxjej3B15-1167</strain>
    </source>
</reference>
<dbReference type="EMBL" id="DXEQ01000060">
    <property type="protein sequence ID" value="HIX71801.1"/>
    <property type="molecule type" value="Genomic_DNA"/>
</dbReference>
<keyword evidence="2" id="KW-1003">Cell membrane</keyword>
<gene>
    <name evidence="15" type="ORF">H9849_02140</name>
</gene>
<organism evidence="15 16">
    <name type="scientific">Candidatus Anaerobutyricum stercoripullorum</name>
    <dbReference type="NCBI Taxonomy" id="2838456"/>
    <lineage>
        <taxon>Bacteria</taxon>
        <taxon>Bacillati</taxon>
        <taxon>Bacillota</taxon>
        <taxon>Clostridia</taxon>
        <taxon>Lachnospirales</taxon>
        <taxon>Lachnospiraceae</taxon>
        <taxon>Anaerobutyricum</taxon>
    </lineage>
</organism>
<dbReference type="InterPro" id="IPR003594">
    <property type="entry name" value="HATPase_dom"/>
</dbReference>
<proteinExistence type="predicted"/>
<feature type="domain" description="Histidine kinase/HSP90-like ATPase" evidence="13">
    <location>
        <begin position="410"/>
        <end position="517"/>
    </location>
</feature>
<evidence type="ECO:0000256" key="2">
    <source>
        <dbReference type="ARBA" id="ARBA00022475"/>
    </source>
</evidence>
<dbReference type="InterPro" id="IPR010559">
    <property type="entry name" value="Sig_transdc_His_kin_internal"/>
</dbReference>
<dbReference type="Pfam" id="PF02518">
    <property type="entry name" value="HATPase_c"/>
    <property type="match status" value="1"/>
</dbReference>
<evidence type="ECO:0000256" key="1">
    <source>
        <dbReference type="ARBA" id="ARBA00004651"/>
    </source>
</evidence>
<keyword evidence="6" id="KW-0547">Nucleotide-binding</keyword>
<evidence type="ECO:0000256" key="8">
    <source>
        <dbReference type="ARBA" id="ARBA00022840"/>
    </source>
</evidence>
<evidence type="ECO:0000256" key="11">
    <source>
        <dbReference type="ARBA" id="ARBA00023136"/>
    </source>
</evidence>
<dbReference type="Gene3D" id="3.30.565.10">
    <property type="entry name" value="Histidine kinase-like ATPase, C-terminal domain"/>
    <property type="match status" value="1"/>
</dbReference>
<dbReference type="GO" id="GO:0005524">
    <property type="term" value="F:ATP binding"/>
    <property type="evidence" value="ECO:0007669"/>
    <property type="project" value="UniProtKB-KW"/>
</dbReference>
<evidence type="ECO:0000256" key="10">
    <source>
        <dbReference type="ARBA" id="ARBA00023012"/>
    </source>
</evidence>
<dbReference type="Pfam" id="PF06580">
    <property type="entry name" value="His_kinase"/>
    <property type="match status" value="1"/>
</dbReference>
<evidence type="ECO:0000256" key="5">
    <source>
        <dbReference type="ARBA" id="ARBA00022692"/>
    </source>
</evidence>
<keyword evidence="3" id="KW-0597">Phosphoprotein</keyword>
<evidence type="ECO:0000256" key="6">
    <source>
        <dbReference type="ARBA" id="ARBA00022741"/>
    </source>
</evidence>
<comment type="subcellular location">
    <subcellularLocation>
        <location evidence="1">Cell membrane</location>
        <topology evidence="1">Multi-pass membrane protein</topology>
    </subcellularLocation>
</comment>
<evidence type="ECO:0000256" key="12">
    <source>
        <dbReference type="SAM" id="Phobius"/>
    </source>
</evidence>
<dbReference type="AlphaFoldDB" id="A0A9D2BD51"/>
<evidence type="ECO:0000256" key="7">
    <source>
        <dbReference type="ARBA" id="ARBA00022777"/>
    </source>
</evidence>
<sequence length="521" mass="60772">MSRITDLKRRLFIIVGSIVFIMVAVILLFNLRLLHESMQQTRQNHKRTLQMYTAMFSDAMDQIEDMLISQNIEDVDMQNIRRPRNETDRYLALLDKKQFFAEEIGKYQYLDGLFLYDTVHKNYIGVKSELVSMEMHTTIKESCRDIIENYRTASRQSEWMYLKVQGEYYLFRLVHWKQIYYCAWLKPENMLAELQEAGREDGKYYYLSDREGHVLNQVEGINLPVLTGATVEISGETYDVLSEERDGLTLSVVSERASWVQSAGQILLPVGSIIVMGGAALALVLLLTSEIVMNPLYDIFVEEERKKNQAKLQFLQIQTNPHFLNNCLSLIRNLILLDRKEEAERVILILGKYTRGYLNAETEITLETEMNQVNGYYELQKMRYGERFKLDVYMDEGLENVLVPAMSVLTFVENAVKHQMKMKETLYVLVWVRRNPEKKQVILRVQDNGEGFSDRILRQLKCTEEPEEHDGDKKDKGHIGIKNLIQRIRLLYGQEAEIYFENAETGGAVITMIFPERKQKG</sequence>
<dbReference type="PANTHER" id="PTHR34220">
    <property type="entry name" value="SENSOR HISTIDINE KINASE YPDA"/>
    <property type="match status" value="1"/>
</dbReference>
<name>A0A9D2BD51_9FIRM</name>
<keyword evidence="7 15" id="KW-0418">Kinase</keyword>